<evidence type="ECO:0000256" key="8">
    <source>
        <dbReference type="ARBA" id="ARBA00023136"/>
    </source>
</evidence>
<dbReference type="InterPro" id="IPR045070">
    <property type="entry name" value="MATE_MepA-like"/>
</dbReference>
<comment type="similarity">
    <text evidence="2">Belongs to the multi antimicrobial extrusion (MATE) (TC 2.A.66.1) family. MepA subfamily.</text>
</comment>
<evidence type="ECO:0000313" key="12">
    <source>
        <dbReference type="Proteomes" id="UP001082703"/>
    </source>
</evidence>
<feature type="transmembrane region" description="Helical" evidence="10">
    <location>
        <begin position="21"/>
        <end position="42"/>
    </location>
</feature>
<name>A0ABT4BQX5_9FIRM</name>
<evidence type="ECO:0000256" key="3">
    <source>
        <dbReference type="ARBA" id="ARBA00022106"/>
    </source>
</evidence>
<keyword evidence="4" id="KW-0813">Transport</keyword>
<reference evidence="11 12" key="1">
    <citation type="submission" date="2022-11" db="EMBL/GenBank/DDBJ databases">
        <authorList>
            <person name="Caiyu Z."/>
        </authorList>
    </citation>
    <scope>NUCLEOTIDE SEQUENCE [LARGE SCALE GENOMIC DNA]</scope>
    <source>
        <strain evidence="11 12">YR-4</strain>
    </source>
</reference>
<keyword evidence="6 10" id="KW-0812">Transmembrane</keyword>
<dbReference type="CDD" id="cd13143">
    <property type="entry name" value="MATE_MepA_like"/>
    <property type="match status" value="1"/>
</dbReference>
<feature type="transmembrane region" description="Helical" evidence="10">
    <location>
        <begin position="174"/>
        <end position="196"/>
    </location>
</feature>
<comment type="caution">
    <text evidence="11">The sequence shown here is derived from an EMBL/GenBank/DDBJ whole genome shotgun (WGS) entry which is preliminary data.</text>
</comment>
<protein>
    <recommendedName>
        <fullName evidence="3">Multidrug export protein MepA</fullName>
    </recommendedName>
</protein>
<evidence type="ECO:0000256" key="5">
    <source>
        <dbReference type="ARBA" id="ARBA00022475"/>
    </source>
</evidence>
<feature type="transmembrane region" description="Helical" evidence="10">
    <location>
        <begin position="242"/>
        <end position="267"/>
    </location>
</feature>
<evidence type="ECO:0000256" key="6">
    <source>
        <dbReference type="ARBA" id="ARBA00022692"/>
    </source>
</evidence>
<dbReference type="InterPro" id="IPR048279">
    <property type="entry name" value="MdtK-like"/>
</dbReference>
<keyword evidence="7 10" id="KW-1133">Transmembrane helix</keyword>
<dbReference type="InterPro" id="IPR002528">
    <property type="entry name" value="MATE_fam"/>
</dbReference>
<keyword evidence="5" id="KW-1003">Cell membrane</keyword>
<sequence length="471" mass="50377">MKTDKSASKESLLSTVEPSKAIITLAIPATLALLAKAVYNIVDTAYIGMLHSDTALAAVGVTLPLLLIMVSVENIFAAGAAVLAGRQLGANDKDGANRTVTTIVGLSMVIGAGLCILGIIFMDPILRAFGASDAVLPQAKDYAFWMFIAALFNLPAQSLNCAARAESSVRISSIAVIVGAALNVVLDPVFMFSWGFNMGVEGASLATTVSQFVTFVILLWFYLGGHSIIKVQPKYFKLSGKLVWDVVSIGIPTAVIQICLAVATSLTNIAAKPLPDSDLIIAAYGVVQRLILIGCYVVMGFMQGYQPVASYAFGAKNEERFHHSTRFALHGSLLLTVAVAAVYILLAQPLILLFNRNPAVVEFGKWLLISQVALYPAFGLCYMMTITFQTIGSSRMGLFLSLIRQGLFYVPFILTLPGVLGVTGIYLSQPAADVLTILVCLFLIKPMKRIASRNMGVQTGDTNMKGCRESN</sequence>
<evidence type="ECO:0000256" key="9">
    <source>
        <dbReference type="ARBA" id="ARBA00023251"/>
    </source>
</evidence>
<feature type="transmembrane region" description="Helical" evidence="10">
    <location>
        <begin position="398"/>
        <end position="420"/>
    </location>
</feature>
<dbReference type="Proteomes" id="UP001082703">
    <property type="component" value="Unassembled WGS sequence"/>
</dbReference>
<dbReference type="PANTHER" id="PTHR43823">
    <property type="entry name" value="SPORULATION PROTEIN YKVU"/>
    <property type="match status" value="1"/>
</dbReference>
<proteinExistence type="inferred from homology"/>
<dbReference type="RefSeq" id="WP_268057303.1">
    <property type="nucleotide sequence ID" value="NZ_JAPOHA010000003.1"/>
</dbReference>
<feature type="transmembrane region" description="Helical" evidence="10">
    <location>
        <begin position="327"/>
        <end position="346"/>
    </location>
</feature>
<gene>
    <name evidence="11" type="ORF">OUY18_03370</name>
</gene>
<comment type="subcellular location">
    <subcellularLocation>
        <location evidence="1">Cell membrane</location>
        <topology evidence="1">Multi-pass membrane protein</topology>
    </subcellularLocation>
</comment>
<evidence type="ECO:0000256" key="7">
    <source>
        <dbReference type="ARBA" id="ARBA00022989"/>
    </source>
</evidence>
<feature type="transmembrane region" description="Helical" evidence="10">
    <location>
        <begin position="202"/>
        <end position="222"/>
    </location>
</feature>
<feature type="transmembrane region" description="Helical" evidence="10">
    <location>
        <begin position="142"/>
        <end position="162"/>
    </location>
</feature>
<evidence type="ECO:0000256" key="10">
    <source>
        <dbReference type="SAM" id="Phobius"/>
    </source>
</evidence>
<organism evidence="11 12">
    <name type="scientific">Caproiciproducens galactitolivorans</name>
    <dbReference type="NCBI Taxonomy" id="642589"/>
    <lineage>
        <taxon>Bacteria</taxon>
        <taxon>Bacillati</taxon>
        <taxon>Bacillota</taxon>
        <taxon>Clostridia</taxon>
        <taxon>Eubacteriales</taxon>
        <taxon>Acutalibacteraceae</taxon>
        <taxon>Caproiciproducens</taxon>
    </lineage>
</organism>
<feature type="transmembrane region" description="Helical" evidence="10">
    <location>
        <begin position="426"/>
        <end position="444"/>
    </location>
</feature>
<evidence type="ECO:0000256" key="4">
    <source>
        <dbReference type="ARBA" id="ARBA00022448"/>
    </source>
</evidence>
<feature type="transmembrane region" description="Helical" evidence="10">
    <location>
        <begin position="103"/>
        <end position="122"/>
    </location>
</feature>
<dbReference type="Pfam" id="PF01554">
    <property type="entry name" value="MatE"/>
    <property type="match status" value="2"/>
</dbReference>
<feature type="transmembrane region" description="Helical" evidence="10">
    <location>
        <begin position="366"/>
        <end position="386"/>
    </location>
</feature>
<dbReference type="PANTHER" id="PTHR43823:SF3">
    <property type="entry name" value="MULTIDRUG EXPORT PROTEIN MEPA"/>
    <property type="match status" value="1"/>
</dbReference>
<accession>A0ABT4BQX5</accession>
<keyword evidence="9" id="KW-0046">Antibiotic resistance</keyword>
<dbReference type="PIRSF" id="PIRSF006603">
    <property type="entry name" value="DinF"/>
    <property type="match status" value="1"/>
</dbReference>
<dbReference type="InterPro" id="IPR051327">
    <property type="entry name" value="MATE_MepA_subfamily"/>
</dbReference>
<evidence type="ECO:0000256" key="2">
    <source>
        <dbReference type="ARBA" id="ARBA00008417"/>
    </source>
</evidence>
<feature type="transmembrane region" description="Helical" evidence="10">
    <location>
        <begin position="54"/>
        <end position="83"/>
    </location>
</feature>
<dbReference type="EMBL" id="JAPOHA010000003">
    <property type="protein sequence ID" value="MCY1713297.1"/>
    <property type="molecule type" value="Genomic_DNA"/>
</dbReference>
<dbReference type="NCBIfam" id="TIGR00797">
    <property type="entry name" value="matE"/>
    <property type="match status" value="1"/>
</dbReference>
<keyword evidence="8 10" id="KW-0472">Membrane</keyword>
<evidence type="ECO:0000256" key="1">
    <source>
        <dbReference type="ARBA" id="ARBA00004651"/>
    </source>
</evidence>
<keyword evidence="12" id="KW-1185">Reference proteome</keyword>
<feature type="transmembrane region" description="Helical" evidence="10">
    <location>
        <begin position="279"/>
        <end position="299"/>
    </location>
</feature>
<evidence type="ECO:0000313" key="11">
    <source>
        <dbReference type="EMBL" id="MCY1713297.1"/>
    </source>
</evidence>